<dbReference type="InterPro" id="IPR052710">
    <property type="entry name" value="CAAX_protease"/>
</dbReference>
<feature type="transmembrane region" description="Helical" evidence="1">
    <location>
        <begin position="173"/>
        <end position="205"/>
    </location>
</feature>
<keyword evidence="1" id="KW-0472">Membrane</keyword>
<sequence>MLPSMPDQLQRSQLSPAVRAAHLGWAVASVVATFAGAALIGIACGLITKSGSWVAFGIAIGGAFFGLGTVWYGFSRRLGWSWRDAGFVKSEHSLWHLLWWIPLAILSSGAATGAVNALLGSEPAGNNLSASLKISPAATIMVVLSTALVIPLVEEVAFRRVLLDWLQNSMPTWAAALITTAVFALAHGIPAVMLYIAFFGTFLVLARLWFKTLTAPLCIHIANNTVVAITALAGLSG</sequence>
<dbReference type="Proteomes" id="UP000280707">
    <property type="component" value="Chromosome"/>
</dbReference>
<evidence type="ECO:0000256" key="1">
    <source>
        <dbReference type="SAM" id="Phobius"/>
    </source>
</evidence>
<proteinExistence type="predicted"/>
<feature type="transmembrane region" description="Helical" evidence="1">
    <location>
        <begin position="20"/>
        <end position="46"/>
    </location>
</feature>
<evidence type="ECO:0000259" key="2">
    <source>
        <dbReference type="Pfam" id="PF02517"/>
    </source>
</evidence>
<dbReference type="InterPro" id="IPR003675">
    <property type="entry name" value="Rce1/LyrA-like_dom"/>
</dbReference>
<feature type="transmembrane region" description="Helical" evidence="1">
    <location>
        <begin position="131"/>
        <end position="153"/>
    </location>
</feature>
<dbReference type="PANTHER" id="PTHR36435:SF1">
    <property type="entry name" value="CAAX AMINO TERMINAL PROTEASE FAMILY PROTEIN"/>
    <property type="match status" value="1"/>
</dbReference>
<feature type="transmembrane region" description="Helical" evidence="1">
    <location>
        <begin position="53"/>
        <end position="74"/>
    </location>
</feature>
<gene>
    <name evidence="3" type="ORF">NCTC934_02089</name>
</gene>
<dbReference type="EMBL" id="LR134408">
    <property type="protein sequence ID" value="VEH73771.1"/>
    <property type="molecule type" value="Genomic_DNA"/>
</dbReference>
<dbReference type="GO" id="GO:0008233">
    <property type="term" value="F:peptidase activity"/>
    <property type="evidence" value="ECO:0007669"/>
    <property type="project" value="UniProtKB-KW"/>
</dbReference>
<keyword evidence="3" id="KW-0645">Protease</keyword>
<reference evidence="3 4" key="1">
    <citation type="submission" date="2018-12" db="EMBL/GenBank/DDBJ databases">
        <authorList>
            <consortium name="Pathogen Informatics"/>
        </authorList>
    </citation>
    <scope>NUCLEOTIDE SEQUENCE [LARGE SCALE GENOMIC DNA]</scope>
    <source>
        <strain evidence="3 4">NCTC934</strain>
    </source>
</reference>
<feature type="transmembrane region" description="Helical" evidence="1">
    <location>
        <begin position="217"/>
        <end position="235"/>
    </location>
</feature>
<keyword evidence="1" id="KW-0812">Transmembrane</keyword>
<dbReference type="PANTHER" id="PTHR36435">
    <property type="entry name" value="SLR1288 PROTEIN"/>
    <property type="match status" value="1"/>
</dbReference>
<dbReference type="GO" id="GO:0006508">
    <property type="term" value="P:proteolysis"/>
    <property type="evidence" value="ECO:0007669"/>
    <property type="project" value="UniProtKB-KW"/>
</dbReference>
<organism evidence="3 4">
    <name type="scientific">Corynebacterium segmentosum</name>
    <dbReference type="NCBI Taxonomy" id="43990"/>
    <lineage>
        <taxon>Bacteria</taxon>
        <taxon>Bacillati</taxon>
        <taxon>Actinomycetota</taxon>
        <taxon>Actinomycetes</taxon>
        <taxon>Mycobacteriales</taxon>
        <taxon>Corynebacteriaceae</taxon>
        <taxon>Corynebacterium</taxon>
    </lineage>
</organism>
<feature type="domain" description="CAAX prenyl protease 2/Lysostaphin resistance protein A-like" evidence="2">
    <location>
        <begin position="138"/>
        <end position="226"/>
    </location>
</feature>
<accession>A0ABY6THB5</accession>
<keyword evidence="1" id="KW-1133">Transmembrane helix</keyword>
<dbReference type="Pfam" id="PF02517">
    <property type="entry name" value="Rce1-like"/>
    <property type="match status" value="1"/>
</dbReference>
<keyword evidence="4" id="KW-1185">Reference proteome</keyword>
<protein>
    <submittedName>
        <fullName evidence="3">CAAX amino terminal protease</fullName>
    </submittedName>
</protein>
<feature type="transmembrane region" description="Helical" evidence="1">
    <location>
        <begin position="94"/>
        <end position="119"/>
    </location>
</feature>
<evidence type="ECO:0000313" key="3">
    <source>
        <dbReference type="EMBL" id="VEH73771.1"/>
    </source>
</evidence>
<keyword evidence="3" id="KW-0378">Hydrolase</keyword>
<name>A0ABY6THB5_9CORY</name>
<evidence type="ECO:0000313" key="4">
    <source>
        <dbReference type="Proteomes" id="UP000280707"/>
    </source>
</evidence>